<comment type="caution">
    <text evidence="4">The sequence shown here is derived from an EMBL/GenBank/DDBJ whole genome shotgun (WGS) entry which is preliminary data.</text>
</comment>
<feature type="transmembrane region" description="Helical" evidence="1">
    <location>
        <begin position="75"/>
        <end position="94"/>
    </location>
</feature>
<dbReference type="PIRSF" id="PIRSF018266">
    <property type="entry name" value="FecR"/>
    <property type="match status" value="1"/>
</dbReference>
<dbReference type="InterPro" id="IPR006860">
    <property type="entry name" value="FecR"/>
</dbReference>
<protein>
    <submittedName>
        <fullName evidence="4">Iron dicitrate transport regulator FecR</fullName>
    </submittedName>
</protein>
<organism evidence="4 5">
    <name type="scientific">Aliidiomarina taiwanensis</name>
    <dbReference type="NCBI Taxonomy" id="946228"/>
    <lineage>
        <taxon>Bacteria</taxon>
        <taxon>Pseudomonadati</taxon>
        <taxon>Pseudomonadota</taxon>
        <taxon>Gammaproteobacteria</taxon>
        <taxon>Alteromonadales</taxon>
        <taxon>Idiomarinaceae</taxon>
        <taxon>Aliidiomarina</taxon>
    </lineage>
</organism>
<dbReference type="RefSeq" id="WP_126758253.1">
    <property type="nucleotide sequence ID" value="NZ_PIPQ01000015.1"/>
</dbReference>
<dbReference type="Gene3D" id="3.55.50.30">
    <property type="match status" value="1"/>
</dbReference>
<dbReference type="PANTHER" id="PTHR30273">
    <property type="entry name" value="PERIPLASMIC SIGNAL SENSOR AND SIGMA FACTOR ACTIVATOR FECR-RELATED"/>
    <property type="match status" value="1"/>
</dbReference>
<dbReference type="Proteomes" id="UP000286976">
    <property type="component" value="Unassembled WGS sequence"/>
</dbReference>
<dbReference type="InterPro" id="IPR012373">
    <property type="entry name" value="Ferrdict_sens_TM"/>
</dbReference>
<evidence type="ECO:0000313" key="5">
    <source>
        <dbReference type="Proteomes" id="UP000286976"/>
    </source>
</evidence>
<sequence>MMNEETLQEQAAYYVTRLHSGEMNGQEERELERWRQQSDAHEAAFMSTLALWDLSNNLYPPAEQTPVTRVSRIRAWGLSVAAAVALSVVGVYFLSTEHASPMVEPSAVVEATPRVTDTSAETSRVTAQRLAAQSVREHRYLQTGLGEVDTVELSDGSVLTLNTETRIQIAFNQHERHVVLVAGEAFFDVASDANRPFVIDTGEQEIRVLGTKFNVRKEETGVRVAVLEGKVSVTRMSSLAAADVMDDAKLMVLAEDDYLLEAGAMGSFSATADVVAKASYELVNEAQNWRRGVFRFDDASLADVVAEFNRYRTQKIVLADPQTGELRISGVFHFSEGEGLLTALTASLPVVLDRTNDTVTIRKIK</sequence>
<feature type="domain" description="FecR protein" evidence="2">
    <location>
        <begin position="141"/>
        <end position="231"/>
    </location>
</feature>
<name>A0A432WTI1_9GAMM</name>
<gene>
    <name evidence="4" type="ORF">CWE15_11665</name>
</gene>
<dbReference type="OrthoDB" id="9771237at2"/>
<evidence type="ECO:0000259" key="2">
    <source>
        <dbReference type="Pfam" id="PF04773"/>
    </source>
</evidence>
<keyword evidence="5" id="KW-1185">Reference proteome</keyword>
<accession>A0A432WTI1</accession>
<evidence type="ECO:0000259" key="3">
    <source>
        <dbReference type="Pfam" id="PF16220"/>
    </source>
</evidence>
<keyword evidence="1" id="KW-1133">Transmembrane helix</keyword>
<keyword evidence="1" id="KW-0472">Membrane</keyword>
<evidence type="ECO:0000313" key="4">
    <source>
        <dbReference type="EMBL" id="RUO37085.1"/>
    </source>
</evidence>
<dbReference type="Pfam" id="PF04773">
    <property type="entry name" value="FecR"/>
    <property type="match status" value="1"/>
</dbReference>
<dbReference type="InterPro" id="IPR032623">
    <property type="entry name" value="FecR_N"/>
</dbReference>
<reference evidence="4 5" key="1">
    <citation type="journal article" date="2011" name="Front. Microbiol.">
        <title>Genomic signatures of strain selection and enhancement in Bacillus atrophaeus var. globigii, a historical biowarfare simulant.</title>
        <authorList>
            <person name="Gibbons H.S."/>
            <person name="Broomall S.M."/>
            <person name="McNew L.A."/>
            <person name="Daligault H."/>
            <person name="Chapman C."/>
            <person name="Bruce D."/>
            <person name="Karavis M."/>
            <person name="Krepps M."/>
            <person name="McGregor P.A."/>
            <person name="Hong C."/>
            <person name="Park K.H."/>
            <person name="Akmal A."/>
            <person name="Feldman A."/>
            <person name="Lin J.S."/>
            <person name="Chang W.E."/>
            <person name="Higgs B.W."/>
            <person name="Demirev P."/>
            <person name="Lindquist J."/>
            <person name="Liem A."/>
            <person name="Fochler E."/>
            <person name="Read T.D."/>
            <person name="Tapia R."/>
            <person name="Johnson S."/>
            <person name="Bishop-Lilly K.A."/>
            <person name="Detter C."/>
            <person name="Han C."/>
            <person name="Sozhamannan S."/>
            <person name="Rosenzweig C.N."/>
            <person name="Skowronski E.W."/>
        </authorList>
    </citation>
    <scope>NUCLEOTIDE SEQUENCE [LARGE SCALE GENOMIC DNA]</scope>
    <source>
        <strain evidence="4 5">AIT1</strain>
    </source>
</reference>
<dbReference type="Pfam" id="PF16220">
    <property type="entry name" value="DUF4880"/>
    <property type="match status" value="1"/>
</dbReference>
<dbReference type="PANTHER" id="PTHR30273:SF2">
    <property type="entry name" value="PROTEIN FECR"/>
    <property type="match status" value="1"/>
</dbReference>
<keyword evidence="1" id="KW-0812">Transmembrane</keyword>
<dbReference type="EMBL" id="PIPQ01000015">
    <property type="protein sequence ID" value="RUO37085.1"/>
    <property type="molecule type" value="Genomic_DNA"/>
</dbReference>
<proteinExistence type="predicted"/>
<evidence type="ECO:0000256" key="1">
    <source>
        <dbReference type="SAM" id="Phobius"/>
    </source>
</evidence>
<dbReference type="Gene3D" id="2.60.120.1440">
    <property type="match status" value="1"/>
</dbReference>
<feature type="domain" description="FecR N-terminal" evidence="3">
    <location>
        <begin position="9"/>
        <end position="45"/>
    </location>
</feature>
<dbReference type="AlphaFoldDB" id="A0A432WTI1"/>
<dbReference type="GO" id="GO:0016989">
    <property type="term" value="F:sigma factor antagonist activity"/>
    <property type="evidence" value="ECO:0007669"/>
    <property type="project" value="TreeGrafter"/>
</dbReference>